<dbReference type="PANTHER" id="PTHR40036">
    <property type="entry name" value="MACROCIN O-METHYLTRANSFERASE"/>
    <property type="match status" value="1"/>
</dbReference>
<evidence type="ECO:0000313" key="1">
    <source>
        <dbReference type="EMBL" id="OLP07115.1"/>
    </source>
</evidence>
<dbReference type="STRING" id="81479.RA876_03695"/>
<proteinExistence type="predicted"/>
<dbReference type="InterPro" id="IPR008884">
    <property type="entry name" value="TylF_MeTrfase"/>
</dbReference>
<dbReference type="EMBL" id="MSYM01000011">
    <property type="protein sequence ID" value="OLP07115.1"/>
    <property type="molecule type" value="Genomic_DNA"/>
</dbReference>
<sequence length="202" mass="22506">MDPDFLKLYEQIKNHTLVDIYRCHELWSLAKQVGDVEGDVLEVGVWRGGTGAILASAVRDFPDKQVFLADTFKGVVKAGQQDTRYTGGEHSDTSRDIVSDLMETVSLGNTTLLQGIFPDDTQHIVPSKIAMLHCDVDVYSSSKDIVDWCLPRLSVGAIMVFDDYGFFGCEGVTKLCNELRNTRGLRFMHNLNGHAVFVKFAN</sequence>
<dbReference type="Proteomes" id="UP000185911">
    <property type="component" value="Unassembled WGS sequence"/>
</dbReference>
<dbReference type="Gene3D" id="3.40.50.150">
    <property type="entry name" value="Vaccinia Virus protein VP39"/>
    <property type="match status" value="1"/>
</dbReference>
<protein>
    <recommendedName>
        <fullName evidence="3">Methyltransferase</fullName>
    </recommendedName>
</protein>
<dbReference type="InterPro" id="IPR029063">
    <property type="entry name" value="SAM-dependent_MTases_sf"/>
</dbReference>
<dbReference type="PANTHER" id="PTHR40036:SF1">
    <property type="entry name" value="MACROCIN O-METHYLTRANSFERASE"/>
    <property type="match status" value="1"/>
</dbReference>
<reference evidence="1 2" key="1">
    <citation type="submission" date="2017-01" db="EMBL/GenBank/DDBJ databases">
        <title>Genome sequence of Rhodoferax antarcticus ANT.BR, a psychrophilic purple nonsulfur bacterium from an Antarctic microbial mat.</title>
        <authorList>
            <person name="Baker J."/>
            <person name="Riester C."/>
            <person name="Skinner B."/>
            <person name="Newell A."/>
            <person name="Swingley W."/>
            <person name="Madigan M."/>
            <person name="Jung D."/>
            <person name="Asao M."/>
            <person name="Chen M."/>
            <person name="Loughlin P."/>
            <person name="Pan H."/>
            <person name="Lin S."/>
            <person name="Li N."/>
            <person name="Shaw J."/>
            <person name="Prado M."/>
            <person name="Sherman C."/>
            <person name="Li X."/>
            <person name="Tang J."/>
            <person name="Blankenship R."/>
            <person name="Zhao T."/>
            <person name="Touchman J."/>
            <person name="Sattley M."/>
        </authorList>
    </citation>
    <scope>NUCLEOTIDE SEQUENCE [LARGE SCALE GENOMIC DNA]</scope>
    <source>
        <strain evidence="1 2">ANT.BR</strain>
    </source>
</reference>
<dbReference type="Pfam" id="PF05711">
    <property type="entry name" value="TylF"/>
    <property type="match status" value="1"/>
</dbReference>
<name>A0A1Q8YGJ7_9BURK</name>
<organism evidence="1 2">
    <name type="scientific">Rhodoferax antarcticus ANT.BR</name>
    <dbReference type="NCBI Taxonomy" id="1111071"/>
    <lineage>
        <taxon>Bacteria</taxon>
        <taxon>Pseudomonadati</taxon>
        <taxon>Pseudomonadota</taxon>
        <taxon>Betaproteobacteria</taxon>
        <taxon>Burkholderiales</taxon>
        <taxon>Comamonadaceae</taxon>
        <taxon>Rhodoferax</taxon>
    </lineage>
</organism>
<dbReference type="SUPFAM" id="SSF53335">
    <property type="entry name" value="S-adenosyl-L-methionine-dependent methyltransferases"/>
    <property type="match status" value="1"/>
</dbReference>
<evidence type="ECO:0008006" key="3">
    <source>
        <dbReference type="Google" id="ProtNLM"/>
    </source>
</evidence>
<gene>
    <name evidence="1" type="ORF">BLL52_1866</name>
</gene>
<dbReference type="AlphaFoldDB" id="A0A1Q8YGJ7"/>
<comment type="caution">
    <text evidence="1">The sequence shown here is derived from an EMBL/GenBank/DDBJ whole genome shotgun (WGS) entry which is preliminary data.</text>
</comment>
<keyword evidence="2" id="KW-1185">Reference proteome</keyword>
<evidence type="ECO:0000313" key="2">
    <source>
        <dbReference type="Proteomes" id="UP000185911"/>
    </source>
</evidence>
<accession>A0A1Q8YGJ7</accession>